<dbReference type="AlphaFoldDB" id="A0A2G5K506"/>
<proteinExistence type="predicted"/>
<accession>A0A2G5K506</accession>
<dbReference type="Proteomes" id="UP000231516">
    <property type="component" value="Unassembled WGS sequence"/>
</dbReference>
<evidence type="ECO:0000313" key="2">
    <source>
        <dbReference type="Proteomes" id="UP000231516"/>
    </source>
</evidence>
<dbReference type="OrthoDB" id="7820657at2"/>
<reference evidence="1 2" key="1">
    <citation type="submission" date="2016-08" db="EMBL/GenBank/DDBJ databases">
        <title>Draft genome of Amylibacter sp. strain 4G11.</title>
        <authorList>
            <person name="Wong S.-K."/>
            <person name="Hamasaki K."/>
            <person name="Yoshizawa S."/>
        </authorList>
    </citation>
    <scope>NUCLEOTIDE SEQUENCE [LARGE SCALE GENOMIC DNA]</scope>
    <source>
        <strain evidence="1 2">4G11</strain>
    </source>
</reference>
<gene>
    <name evidence="1" type="ORF">BFP76_01570</name>
</gene>
<protein>
    <submittedName>
        <fullName evidence="1">Uncharacterized protein</fullName>
    </submittedName>
</protein>
<dbReference type="EMBL" id="MDGM01000012">
    <property type="protein sequence ID" value="PIB23970.1"/>
    <property type="molecule type" value="Genomic_DNA"/>
</dbReference>
<keyword evidence="2" id="KW-1185">Reference proteome</keyword>
<evidence type="ECO:0000313" key="1">
    <source>
        <dbReference type="EMBL" id="PIB23970.1"/>
    </source>
</evidence>
<name>A0A2G5K506_9RHOB</name>
<sequence length="279" mass="32146">MNVVFSNIRLKSGPIGIVFAEDNIGLVDTVAHLRNVGFSNIFVAGTMLTTQELNTDESIHIFDYDPDRTNAISTFLNMVIKAFPNQWIFHCFNGEFIYYPFCETRSITDFLIFADEERRISMAGTIVDLYTEKNPPKSCGYANDYWLFDESGYFANYREDADQTPMRYVETYGGLRWRLEEYFPPDRRRIDRTNLFKSIPGLRLDENLDGNLADFGTIGAPWHNSPTIVIASFRATKYLHINTPDAKAIQKLSWSRSAAFEKSSHQLMKIGFMEPGQWF</sequence>
<comment type="caution">
    <text evidence="1">The sequence shown here is derived from an EMBL/GenBank/DDBJ whole genome shotgun (WGS) entry which is preliminary data.</text>
</comment>
<dbReference type="RefSeq" id="WP_099592248.1">
    <property type="nucleotide sequence ID" value="NZ_MDGM01000012.1"/>
</dbReference>
<organism evidence="1 2">
    <name type="scientific">Paramylibacter kogurei</name>
    <dbReference type="NCBI Taxonomy" id="1889778"/>
    <lineage>
        <taxon>Bacteria</taxon>
        <taxon>Pseudomonadati</taxon>
        <taxon>Pseudomonadota</taxon>
        <taxon>Alphaproteobacteria</taxon>
        <taxon>Rhodobacterales</taxon>
        <taxon>Paracoccaceae</taxon>
        <taxon>Paramylibacter</taxon>
    </lineage>
</organism>